<keyword evidence="1" id="KW-0378">Hydrolase</keyword>
<dbReference type="Proteomes" id="UP000278609">
    <property type="component" value="Unassembled WGS sequence"/>
</dbReference>
<evidence type="ECO:0000256" key="2">
    <source>
        <dbReference type="SAM" id="MobiDB-lite"/>
    </source>
</evidence>
<evidence type="ECO:0000259" key="3">
    <source>
        <dbReference type="SMART" id="SM00047"/>
    </source>
</evidence>
<dbReference type="GO" id="GO:0004040">
    <property type="term" value="F:amidase activity"/>
    <property type="evidence" value="ECO:0007669"/>
    <property type="project" value="InterPro"/>
</dbReference>
<dbReference type="AlphaFoldDB" id="A0A3P1XVF2"/>
<dbReference type="InterPro" id="IPR002901">
    <property type="entry name" value="MGlyc_endo_b_GlcNAc-like_dom"/>
</dbReference>
<dbReference type="RefSeq" id="WP_124750841.1">
    <property type="nucleotide sequence ID" value="NZ_RQYS01000010.1"/>
</dbReference>
<dbReference type="Gene3D" id="1.10.530.10">
    <property type="match status" value="1"/>
</dbReference>
<gene>
    <name evidence="4" type="ORF">EII40_03250</name>
</gene>
<dbReference type="Pfam" id="PF01832">
    <property type="entry name" value="Glucosaminidase"/>
    <property type="match status" value="1"/>
</dbReference>
<dbReference type="EMBL" id="RQYS01000010">
    <property type="protein sequence ID" value="RRD62475.1"/>
    <property type="molecule type" value="Genomic_DNA"/>
</dbReference>
<evidence type="ECO:0000256" key="1">
    <source>
        <dbReference type="ARBA" id="ARBA00022801"/>
    </source>
</evidence>
<accession>A0A3P1XVF2</accession>
<organism evidence="4 5">
    <name type="scientific">Tannerella forsythia</name>
    <name type="common">Bacteroides forsythus</name>
    <dbReference type="NCBI Taxonomy" id="28112"/>
    <lineage>
        <taxon>Bacteria</taxon>
        <taxon>Pseudomonadati</taxon>
        <taxon>Bacteroidota</taxon>
        <taxon>Bacteroidia</taxon>
        <taxon>Bacteroidales</taxon>
        <taxon>Tannerellaceae</taxon>
        <taxon>Tannerella</taxon>
    </lineage>
</organism>
<comment type="caution">
    <text evidence="4">The sequence shown here is derived from an EMBL/GenBank/DDBJ whole genome shotgun (WGS) entry which is preliminary data.</text>
</comment>
<feature type="domain" description="Mannosyl-glycoprotein endo-beta-N-acetylglucosamidase-like" evidence="3">
    <location>
        <begin position="35"/>
        <end position="182"/>
    </location>
</feature>
<dbReference type="SMART" id="SM00047">
    <property type="entry name" value="LYZ2"/>
    <property type="match status" value="1"/>
</dbReference>
<dbReference type="PANTHER" id="PTHR33308">
    <property type="entry name" value="PEPTIDOGLYCAN HYDROLASE FLGJ"/>
    <property type="match status" value="1"/>
</dbReference>
<protein>
    <recommendedName>
        <fullName evidence="3">Mannosyl-glycoprotein endo-beta-N-acetylglucosamidase-like domain-containing protein</fullName>
    </recommendedName>
</protein>
<sequence length="254" mass="28369">MQHRLRTYCHTVVVGFLATLTGCCRAGAQPSRTSDKLSPSVCEEYIRTYHKTAIRQQQRHKIPASIILAQGLLESGAGQSYLALAGNNHFGIKCKDWKGPCIRKDDDLKQEPFRKYVRAEESFEDHSRFLTERDHYKPLFKLKPTDYKAWAHGLKKCGYATDPQYAGKLIGLIEKYKLHSFDTVKETKPQATPKQSKARHANKPAASKAPDTKKKGTPAKASAATKKPATATATKKTVQSATKQTSTSKKQHKL</sequence>
<dbReference type="OrthoDB" id="977752at2"/>
<proteinExistence type="predicted"/>
<name>A0A3P1XVF2_TANFO</name>
<evidence type="ECO:0000313" key="4">
    <source>
        <dbReference type="EMBL" id="RRD62475.1"/>
    </source>
</evidence>
<feature type="compositionally biased region" description="Low complexity" evidence="2">
    <location>
        <begin position="218"/>
        <end position="248"/>
    </location>
</feature>
<dbReference type="PROSITE" id="PS51257">
    <property type="entry name" value="PROKAR_LIPOPROTEIN"/>
    <property type="match status" value="1"/>
</dbReference>
<reference evidence="4 5" key="1">
    <citation type="submission" date="2018-11" db="EMBL/GenBank/DDBJ databases">
        <title>Genomes From Bacteria Associated with the Canine Oral Cavity: a Test Case for Automated Genome-Based Taxonomic Assignment.</title>
        <authorList>
            <person name="Coil D.A."/>
            <person name="Jospin G."/>
            <person name="Darling A.E."/>
            <person name="Wallis C."/>
            <person name="Davis I.J."/>
            <person name="Harris S."/>
            <person name="Eisen J.A."/>
            <person name="Holcombe L.J."/>
            <person name="O'Flynn C."/>
        </authorList>
    </citation>
    <scope>NUCLEOTIDE SEQUENCE [LARGE SCALE GENOMIC DNA]</scope>
    <source>
        <strain evidence="4 5">OH2617_COT-023</strain>
    </source>
</reference>
<feature type="region of interest" description="Disordered" evidence="2">
    <location>
        <begin position="185"/>
        <end position="254"/>
    </location>
</feature>
<dbReference type="PANTHER" id="PTHR33308:SF9">
    <property type="entry name" value="PEPTIDOGLYCAN HYDROLASE FLGJ"/>
    <property type="match status" value="1"/>
</dbReference>
<dbReference type="InterPro" id="IPR051056">
    <property type="entry name" value="Glycosyl_Hydrolase_73"/>
</dbReference>
<evidence type="ECO:0000313" key="5">
    <source>
        <dbReference type="Proteomes" id="UP000278609"/>
    </source>
</evidence>